<gene>
    <name evidence="1" type="ORF">OIU74_021678</name>
</gene>
<name>A0A9Q0WL19_9ROSI</name>
<dbReference type="Proteomes" id="UP001151752">
    <property type="component" value="Chromosome 8"/>
</dbReference>
<keyword evidence="2" id="KW-1185">Reference proteome</keyword>
<protein>
    <submittedName>
        <fullName evidence="1">Uncharacterized protein</fullName>
    </submittedName>
</protein>
<organism evidence="1 2">
    <name type="scientific">Salix koriyanagi</name>
    <dbReference type="NCBI Taxonomy" id="2511006"/>
    <lineage>
        <taxon>Eukaryota</taxon>
        <taxon>Viridiplantae</taxon>
        <taxon>Streptophyta</taxon>
        <taxon>Embryophyta</taxon>
        <taxon>Tracheophyta</taxon>
        <taxon>Spermatophyta</taxon>
        <taxon>Magnoliopsida</taxon>
        <taxon>eudicotyledons</taxon>
        <taxon>Gunneridae</taxon>
        <taxon>Pentapetalae</taxon>
        <taxon>rosids</taxon>
        <taxon>fabids</taxon>
        <taxon>Malpighiales</taxon>
        <taxon>Salicaceae</taxon>
        <taxon>Saliceae</taxon>
        <taxon>Salix</taxon>
    </lineage>
</organism>
<evidence type="ECO:0000313" key="1">
    <source>
        <dbReference type="EMBL" id="KAJ6767858.1"/>
    </source>
</evidence>
<reference evidence="1" key="1">
    <citation type="submission" date="2022-11" db="EMBL/GenBank/DDBJ databases">
        <authorList>
            <person name="Hyden B.L."/>
            <person name="Feng K."/>
            <person name="Yates T."/>
            <person name="Jawdy S."/>
            <person name="Smart L.B."/>
            <person name="Muchero W."/>
        </authorList>
    </citation>
    <scope>NUCLEOTIDE SEQUENCE</scope>
    <source>
        <tissue evidence="1">Shoot tip</tissue>
    </source>
</reference>
<accession>A0A9Q0WL19</accession>
<reference evidence="1" key="2">
    <citation type="journal article" date="2023" name="Int. J. Mol. Sci.">
        <title>De Novo Assembly and Annotation of 11 Diverse Shrub Willow (Salix) Genomes Reveals Novel Gene Organization in Sex-Linked Regions.</title>
        <authorList>
            <person name="Hyden B."/>
            <person name="Feng K."/>
            <person name="Yates T.B."/>
            <person name="Jawdy S."/>
            <person name="Cereghino C."/>
            <person name="Smart L.B."/>
            <person name="Muchero W."/>
        </authorList>
    </citation>
    <scope>NUCLEOTIDE SEQUENCE</scope>
    <source>
        <tissue evidence="1">Shoot tip</tissue>
    </source>
</reference>
<sequence>MVQVWESLLSEIYGSDDHLVSLFLAVCTFANVSHVAETFGLQIFERKCFRFLSLIKQLISFASFSTSSASNCTHAINKY</sequence>
<dbReference type="AlphaFoldDB" id="A0A9Q0WL19"/>
<proteinExistence type="predicted"/>
<dbReference type="EMBL" id="JAPFFM010000003">
    <property type="protein sequence ID" value="KAJ6767858.1"/>
    <property type="molecule type" value="Genomic_DNA"/>
</dbReference>
<evidence type="ECO:0000313" key="2">
    <source>
        <dbReference type="Proteomes" id="UP001151752"/>
    </source>
</evidence>
<comment type="caution">
    <text evidence="1">The sequence shown here is derived from an EMBL/GenBank/DDBJ whole genome shotgun (WGS) entry which is preliminary data.</text>
</comment>